<proteinExistence type="predicted"/>
<evidence type="ECO:0000256" key="1">
    <source>
        <dbReference type="SAM" id="MobiDB-lite"/>
    </source>
</evidence>
<evidence type="ECO:0000313" key="5">
    <source>
        <dbReference type="Proteomes" id="UP000291084"/>
    </source>
</evidence>
<dbReference type="PANTHER" id="PTHR21450">
    <property type="entry name" value="PROTEIN ALTERED PHOSPHATE STARVATION RESPONSE 1"/>
    <property type="match status" value="1"/>
</dbReference>
<dbReference type="Pfam" id="PF04783">
    <property type="entry name" value="DUF630"/>
    <property type="match status" value="1"/>
</dbReference>
<protein>
    <recommendedName>
        <fullName evidence="6">DUF632 domain-containing protein</fullName>
    </recommendedName>
</protein>
<evidence type="ECO:0008006" key="6">
    <source>
        <dbReference type="Google" id="ProtNLM"/>
    </source>
</evidence>
<dbReference type="InterPro" id="IPR006867">
    <property type="entry name" value="DUF632"/>
</dbReference>
<accession>A0A0S3R848</accession>
<name>A0A0S3R848_PHAAN</name>
<keyword evidence="5" id="KW-1185">Reference proteome</keyword>
<dbReference type="AlphaFoldDB" id="A0A0S3R848"/>
<feature type="domain" description="DUF632" evidence="2">
    <location>
        <begin position="329"/>
        <end position="652"/>
    </location>
</feature>
<evidence type="ECO:0000259" key="2">
    <source>
        <dbReference type="Pfam" id="PF04782"/>
    </source>
</evidence>
<dbReference type="Proteomes" id="UP000291084">
    <property type="component" value="Chromosome 1"/>
</dbReference>
<dbReference type="PANTHER" id="PTHR21450:SF3">
    <property type="entry name" value="DUF630 FAMILY PROTEIN (DUF630 AND DUF632)"/>
    <property type="match status" value="1"/>
</dbReference>
<feature type="compositionally biased region" description="Acidic residues" evidence="1">
    <location>
        <begin position="400"/>
        <end position="413"/>
    </location>
</feature>
<sequence length="746" mass="83831">MGCSQSRLDDEEAVKLCKDRKRFIKQAVEQRAQFATEHVAYIQCLKRVSAALLDYFEGDESHHLPLDSFISPPSTPVKKTSPLSFIPLSSKSFSPTTIDFDPKSTLKVNYLRPGGTPAISVEERPQSPEVVRVETYYPMHQFGIDDFFPMQSPPVNSSIFAYSPNNRPNIPPPSPQSSLWESFWNPFSALDYYGYPNQISFGQTGMDNEIGGLRQVREEEGIPDLEQDGTEQEDFDEKGNVAEVRGKIDVNSSKEQVTVEDVDEHKKEVEGTAAETGTVNEVTEQANGGECLQVSKAQTAGQEMETGNQEAKEDTPGFTVYVNQRPTSMAEVIRDLEAQFTTICNAATDVSALLEAKKTQNLAAPNELSASKMLNPIALFRSASLRTSSSRILANSSDTTNEDFEGTDDPSEEDCLFSVSHQSTLDRLYAWEKKLYEEVRSGERVRIAYEKKCQQLRNHDVNGEEPSSIDKTRAAIRDLHTQITVSIHSVESISRRIETLRDEELHPQLFELVQGLAKMWKVMAECHQAQQRTLDEAKILLVDTDARKQCAKSLTDRQRLARSVSSLETELRHWRNTFASWISSQRSYIHGLTGWLLRCVRCEHDPSKLACSPRRSSGTHPLFGLCVQWSRRLDVLQETAVLDGIDYFAAGIGSFYVQQSREETRRNQVGSKEHDENMKMVEVCHVEEVMSTEKLAEVAIEVLCAGMSTAMSSMAEFSVDYAEGYNEIVKKWENVNLQQISCGTDT</sequence>
<organism evidence="4 5">
    <name type="scientific">Vigna angularis var. angularis</name>
    <dbReference type="NCBI Taxonomy" id="157739"/>
    <lineage>
        <taxon>Eukaryota</taxon>
        <taxon>Viridiplantae</taxon>
        <taxon>Streptophyta</taxon>
        <taxon>Embryophyta</taxon>
        <taxon>Tracheophyta</taxon>
        <taxon>Spermatophyta</taxon>
        <taxon>Magnoliopsida</taxon>
        <taxon>eudicotyledons</taxon>
        <taxon>Gunneridae</taxon>
        <taxon>Pentapetalae</taxon>
        <taxon>rosids</taxon>
        <taxon>fabids</taxon>
        <taxon>Fabales</taxon>
        <taxon>Fabaceae</taxon>
        <taxon>Papilionoideae</taxon>
        <taxon>50 kb inversion clade</taxon>
        <taxon>NPAAA clade</taxon>
        <taxon>indigoferoid/millettioid clade</taxon>
        <taxon>Phaseoleae</taxon>
        <taxon>Vigna</taxon>
    </lineage>
</organism>
<evidence type="ECO:0000313" key="4">
    <source>
        <dbReference type="EMBL" id="BAT76764.1"/>
    </source>
</evidence>
<feature type="domain" description="DUF630" evidence="3">
    <location>
        <begin position="1"/>
        <end position="59"/>
    </location>
</feature>
<dbReference type="InterPro" id="IPR006868">
    <property type="entry name" value="DUF630"/>
</dbReference>
<dbReference type="OrthoDB" id="663995at2759"/>
<gene>
    <name evidence="4" type="primary">Vigan.01G481600</name>
    <name evidence="4" type="ORF">VIGAN_01481600</name>
</gene>
<feature type="region of interest" description="Disordered" evidence="1">
    <location>
        <begin position="394"/>
        <end position="413"/>
    </location>
</feature>
<reference evidence="4 5" key="1">
    <citation type="journal article" date="2015" name="Sci. Rep.">
        <title>The power of single molecule real-time sequencing technology in the de novo assembly of a eukaryotic genome.</title>
        <authorList>
            <person name="Sakai H."/>
            <person name="Naito K."/>
            <person name="Ogiso-Tanaka E."/>
            <person name="Takahashi Y."/>
            <person name="Iseki K."/>
            <person name="Muto C."/>
            <person name="Satou K."/>
            <person name="Teruya K."/>
            <person name="Shiroma A."/>
            <person name="Shimoji M."/>
            <person name="Hirano T."/>
            <person name="Itoh T."/>
            <person name="Kaga A."/>
            <person name="Tomooka N."/>
        </authorList>
    </citation>
    <scope>NUCLEOTIDE SEQUENCE [LARGE SCALE GENOMIC DNA]</scope>
    <source>
        <strain evidence="5">cv. Shumari</strain>
    </source>
</reference>
<evidence type="ECO:0000259" key="3">
    <source>
        <dbReference type="Pfam" id="PF04783"/>
    </source>
</evidence>
<dbReference type="EMBL" id="AP015034">
    <property type="protein sequence ID" value="BAT76764.1"/>
    <property type="molecule type" value="Genomic_DNA"/>
</dbReference>
<dbReference type="Pfam" id="PF04782">
    <property type="entry name" value="DUF632"/>
    <property type="match status" value="1"/>
</dbReference>